<dbReference type="Pfam" id="PF01395">
    <property type="entry name" value="PBP_GOBP"/>
    <property type="match status" value="2"/>
</dbReference>
<dbReference type="EMBL" id="JASPKY010000205">
    <property type="protein sequence ID" value="KAK9720948.1"/>
    <property type="molecule type" value="Genomic_DNA"/>
</dbReference>
<keyword evidence="3" id="KW-0472">Membrane</keyword>
<organism evidence="7 8">
    <name type="scientific">Popillia japonica</name>
    <name type="common">Japanese beetle</name>
    <dbReference type="NCBI Taxonomy" id="7064"/>
    <lineage>
        <taxon>Eukaryota</taxon>
        <taxon>Metazoa</taxon>
        <taxon>Ecdysozoa</taxon>
        <taxon>Arthropoda</taxon>
        <taxon>Hexapoda</taxon>
        <taxon>Insecta</taxon>
        <taxon>Pterygota</taxon>
        <taxon>Neoptera</taxon>
        <taxon>Endopterygota</taxon>
        <taxon>Coleoptera</taxon>
        <taxon>Polyphaga</taxon>
        <taxon>Scarabaeiformia</taxon>
        <taxon>Scarabaeidae</taxon>
        <taxon>Rutelinae</taxon>
        <taxon>Popillia</taxon>
    </lineage>
</organism>
<dbReference type="InterPro" id="IPR036728">
    <property type="entry name" value="PBP_GOBP_sf"/>
</dbReference>
<evidence type="ECO:0000256" key="5">
    <source>
        <dbReference type="ARBA" id="ARBA00023114"/>
    </source>
</evidence>
<comment type="subcellular location">
    <subcellularLocation>
        <location evidence="1">Mitochondrion outer membrane</location>
    </subcellularLocation>
</comment>
<dbReference type="GO" id="GO:0046930">
    <property type="term" value="C:pore complex"/>
    <property type="evidence" value="ECO:0007669"/>
    <property type="project" value="UniProtKB-KW"/>
</dbReference>
<dbReference type="GO" id="GO:0015288">
    <property type="term" value="F:porin activity"/>
    <property type="evidence" value="ECO:0007669"/>
    <property type="project" value="UniProtKB-KW"/>
</dbReference>
<comment type="similarity">
    <text evidence="2">Belongs to the eukaryotic mitochondrial porin family.</text>
</comment>
<dbReference type="GO" id="GO:0005549">
    <property type="term" value="F:odorant binding"/>
    <property type="evidence" value="ECO:0007669"/>
    <property type="project" value="InterPro"/>
</dbReference>
<dbReference type="Gene3D" id="1.10.238.20">
    <property type="entry name" value="Pheromone/general odorant binding protein domain"/>
    <property type="match status" value="2"/>
</dbReference>
<dbReference type="Pfam" id="PF01459">
    <property type="entry name" value="Porin_3"/>
    <property type="match status" value="2"/>
</dbReference>
<dbReference type="CDD" id="cd23992">
    <property type="entry name" value="PBP_GOBP"/>
    <property type="match status" value="2"/>
</dbReference>
<keyword evidence="3" id="KW-1134">Transmembrane beta strand</keyword>
<dbReference type="SUPFAM" id="SSF47565">
    <property type="entry name" value="Insect pheromone/odorant-binding proteins"/>
    <property type="match status" value="2"/>
</dbReference>
<dbReference type="GO" id="GO:0005741">
    <property type="term" value="C:mitochondrial outer membrane"/>
    <property type="evidence" value="ECO:0007669"/>
    <property type="project" value="UniProtKB-SubCell"/>
</dbReference>
<dbReference type="InterPro" id="IPR006170">
    <property type="entry name" value="PBP/GOBP"/>
</dbReference>
<evidence type="ECO:0000256" key="2">
    <source>
        <dbReference type="ARBA" id="ARBA00007780"/>
    </source>
</evidence>
<comment type="caution">
    <text evidence="7">The sequence shown here is derived from an EMBL/GenBank/DDBJ whole genome shotgun (WGS) entry which is preliminary data.</text>
</comment>
<feature type="signal peptide" evidence="6">
    <location>
        <begin position="1"/>
        <end position="19"/>
    </location>
</feature>
<keyword evidence="5" id="KW-0813">Transport</keyword>
<dbReference type="InterPro" id="IPR023614">
    <property type="entry name" value="Porin_dom_sf"/>
</dbReference>
<evidence type="ECO:0000256" key="3">
    <source>
        <dbReference type="ARBA" id="ARBA00022452"/>
    </source>
</evidence>
<keyword evidence="3" id="KW-0812">Transmembrane</keyword>
<dbReference type="InterPro" id="IPR001925">
    <property type="entry name" value="Porin_Euk"/>
</dbReference>
<keyword evidence="6" id="KW-0732">Signal</keyword>
<dbReference type="PANTHER" id="PTHR11743">
    <property type="entry name" value="VOLTAGE-DEPENDENT ANION-SELECTIVE CHANNEL"/>
    <property type="match status" value="1"/>
</dbReference>
<evidence type="ECO:0000313" key="7">
    <source>
        <dbReference type="EMBL" id="KAK9720948.1"/>
    </source>
</evidence>
<dbReference type="InterPro" id="IPR027246">
    <property type="entry name" value="Porin_Euk/Tom40"/>
</dbReference>
<gene>
    <name evidence="7" type="ORF">QE152_g21803</name>
</gene>
<keyword evidence="5" id="KW-0406">Ion transport</keyword>
<keyword evidence="4" id="KW-0496">Mitochondrion</keyword>
<sequence length="435" mass="47852">MKYILLLVLSTYSVVQVHSKLPFFGDLSPYKDECAREVGIDVESVTHSPNSGGGGQPTEPSHELKCFFNCMTRKAGVVDSNGVLQTSKVNLPSDVTNIDLDKCANIRDSDPCQQIYLIEICIREQLPKHQYKNLCAQELDIDVSDWKSEPAPTGDGTTPYLEEPDRDGKCLINCMMLKAGIIDDNGSIQSRFILLPDPDKCSYEDELDACQRAYLIEKCIRRELHLPIRKKVEFVRIVLIELHLSKLSNGGAFILEAAAAVEWEKFIVGYQLGYDVLAASSTKNNLALEYTIDDITLSGRLENQNVFGVGIGAKVNNDLDVACDVSWNYQYSDVAGAIGAKYELHDLKGTIKAKINSDIGFGYSDVAGAIGAKYELHDLKGTIKAKINSDIGFGLSYSQMLHENITVTACALVDCKNIVGDDAKHKIGVAIEIQL</sequence>
<dbReference type="PANTHER" id="PTHR11743:SF70">
    <property type="entry name" value="GH26960P-RELATED"/>
    <property type="match status" value="1"/>
</dbReference>
<evidence type="ECO:0000313" key="8">
    <source>
        <dbReference type="Proteomes" id="UP001458880"/>
    </source>
</evidence>
<dbReference type="Proteomes" id="UP001458880">
    <property type="component" value="Unassembled WGS sequence"/>
</dbReference>
<dbReference type="SMART" id="SM00708">
    <property type="entry name" value="PhBP"/>
    <property type="match status" value="2"/>
</dbReference>
<name>A0AAW1KKW8_POPJA</name>
<reference evidence="7 8" key="1">
    <citation type="journal article" date="2024" name="BMC Genomics">
        <title>De novo assembly and annotation of Popillia japonica's genome with initial clues to its potential as an invasive pest.</title>
        <authorList>
            <person name="Cucini C."/>
            <person name="Boschi S."/>
            <person name="Funari R."/>
            <person name="Cardaioli E."/>
            <person name="Iannotti N."/>
            <person name="Marturano G."/>
            <person name="Paoli F."/>
            <person name="Bruttini M."/>
            <person name="Carapelli A."/>
            <person name="Frati F."/>
            <person name="Nardi F."/>
        </authorList>
    </citation>
    <scope>NUCLEOTIDE SEQUENCE [LARGE SCALE GENOMIC DNA]</scope>
    <source>
        <strain evidence="7">DMR45628</strain>
    </source>
</reference>
<dbReference type="GO" id="GO:0008308">
    <property type="term" value="F:voltage-gated monoatomic anion channel activity"/>
    <property type="evidence" value="ECO:0007669"/>
    <property type="project" value="InterPro"/>
</dbReference>
<evidence type="ECO:0000256" key="6">
    <source>
        <dbReference type="SAM" id="SignalP"/>
    </source>
</evidence>
<feature type="chain" id="PRO_5044002152" evidence="6">
    <location>
        <begin position="20"/>
        <end position="435"/>
    </location>
</feature>
<keyword evidence="4" id="KW-1000">Mitochondrion outer membrane</keyword>
<dbReference type="Gene3D" id="2.40.160.10">
    <property type="entry name" value="Porin"/>
    <property type="match status" value="2"/>
</dbReference>
<protein>
    <submittedName>
        <fullName evidence="7">Eukaryotic porin</fullName>
    </submittedName>
</protein>
<dbReference type="AlphaFoldDB" id="A0AAW1KKW8"/>
<proteinExistence type="inferred from homology"/>
<keyword evidence="5" id="KW-0626">Porin</keyword>
<keyword evidence="8" id="KW-1185">Reference proteome</keyword>
<accession>A0AAW1KKW8</accession>
<evidence type="ECO:0000256" key="1">
    <source>
        <dbReference type="ARBA" id="ARBA00004294"/>
    </source>
</evidence>
<evidence type="ECO:0000256" key="4">
    <source>
        <dbReference type="ARBA" id="ARBA00022787"/>
    </source>
</evidence>